<protein>
    <submittedName>
        <fullName evidence="1">Uncharacterized protein</fullName>
    </submittedName>
</protein>
<sequence length="87" mass="9964">MSKIKKSSLVTRQDQCTFECPDGGCCPEGSNCMPPNKCDILCFIYDISCGTFDDRDLFIFIYVEKEVPYPKTGPYWKNDKDDTNTKD</sequence>
<reference evidence="1" key="1">
    <citation type="submission" date="2019-10" db="EMBL/GenBank/DDBJ databases">
        <title>Conservation and host-specific expression of non-tandemly repeated heterogenous ribosome RNA gene in arbuscular mycorrhizal fungi.</title>
        <authorList>
            <person name="Maeda T."/>
            <person name="Kobayashi Y."/>
            <person name="Nakagawa T."/>
            <person name="Ezawa T."/>
            <person name="Yamaguchi K."/>
            <person name="Bino T."/>
            <person name="Nishimoto Y."/>
            <person name="Shigenobu S."/>
            <person name="Kawaguchi M."/>
        </authorList>
    </citation>
    <scope>NUCLEOTIDE SEQUENCE</scope>
    <source>
        <strain evidence="1">HR1</strain>
    </source>
</reference>
<evidence type="ECO:0000313" key="1">
    <source>
        <dbReference type="EMBL" id="GES85449.1"/>
    </source>
</evidence>
<organism evidence="1 2">
    <name type="scientific">Rhizophagus clarus</name>
    <dbReference type="NCBI Taxonomy" id="94130"/>
    <lineage>
        <taxon>Eukaryota</taxon>
        <taxon>Fungi</taxon>
        <taxon>Fungi incertae sedis</taxon>
        <taxon>Mucoromycota</taxon>
        <taxon>Glomeromycotina</taxon>
        <taxon>Glomeromycetes</taxon>
        <taxon>Glomerales</taxon>
        <taxon>Glomeraceae</taxon>
        <taxon>Rhizophagus</taxon>
    </lineage>
</organism>
<dbReference type="AlphaFoldDB" id="A0A8H3LE43"/>
<evidence type="ECO:0000313" key="2">
    <source>
        <dbReference type="Proteomes" id="UP000615446"/>
    </source>
</evidence>
<accession>A0A8H3LE43</accession>
<gene>
    <name evidence="1" type="ORF">RCL2_001255500</name>
</gene>
<comment type="caution">
    <text evidence="1">The sequence shown here is derived from an EMBL/GenBank/DDBJ whole genome shotgun (WGS) entry which is preliminary data.</text>
</comment>
<dbReference type="EMBL" id="BLAL01000156">
    <property type="protein sequence ID" value="GES85449.1"/>
    <property type="molecule type" value="Genomic_DNA"/>
</dbReference>
<proteinExistence type="predicted"/>
<name>A0A8H3LE43_9GLOM</name>
<dbReference type="Proteomes" id="UP000615446">
    <property type="component" value="Unassembled WGS sequence"/>
</dbReference>